<proteinExistence type="predicted"/>
<dbReference type="eggNOG" id="COG0845">
    <property type="taxonomic scope" value="Bacteria"/>
</dbReference>
<evidence type="ECO:0008006" key="4">
    <source>
        <dbReference type="Google" id="ProtNLM"/>
    </source>
</evidence>
<dbReference type="GO" id="GO:0031293">
    <property type="term" value="P:membrane protein intracellular domain proteolysis"/>
    <property type="evidence" value="ECO:0000318"/>
    <property type="project" value="GO_Central"/>
</dbReference>
<keyword evidence="1" id="KW-1133">Transmembrane helix</keyword>
<dbReference type="PATRIC" id="fig|243090.15.peg.6065"/>
<dbReference type="InterPro" id="IPR001193">
    <property type="entry name" value="MBTPS2"/>
</dbReference>
<accession>Q7UIH7</accession>
<evidence type="ECO:0000313" key="3">
    <source>
        <dbReference type="Proteomes" id="UP000001025"/>
    </source>
</evidence>
<feature type="transmembrane region" description="Helical" evidence="1">
    <location>
        <begin position="374"/>
        <end position="393"/>
    </location>
</feature>
<dbReference type="AlphaFoldDB" id="Q7UIH7"/>
<feature type="transmembrane region" description="Helical" evidence="1">
    <location>
        <begin position="272"/>
        <end position="292"/>
    </location>
</feature>
<reference evidence="2 3" key="1">
    <citation type="journal article" date="2003" name="Proc. Natl. Acad. Sci. U.S.A.">
        <title>Complete genome sequence of the marine planctomycete Pirellula sp. strain 1.</title>
        <authorList>
            <person name="Gloeckner F.O."/>
            <person name="Kube M."/>
            <person name="Bauer M."/>
            <person name="Teeling H."/>
            <person name="Lombardot T."/>
            <person name="Ludwig W."/>
            <person name="Gade D."/>
            <person name="Beck A."/>
            <person name="Borzym K."/>
            <person name="Heitmann K."/>
            <person name="Rabus R."/>
            <person name="Schlesner H."/>
            <person name="Amann R."/>
            <person name="Reinhardt R."/>
        </authorList>
    </citation>
    <scope>NUCLEOTIDE SEQUENCE [LARGE SCALE GENOMIC DNA]</scope>
    <source>
        <strain evidence="3">DSM 10527 / NCIMB 13988 / SH1</strain>
    </source>
</reference>
<organism evidence="2 3">
    <name type="scientific">Rhodopirellula baltica (strain DSM 10527 / NCIMB 13988 / SH1)</name>
    <dbReference type="NCBI Taxonomy" id="243090"/>
    <lineage>
        <taxon>Bacteria</taxon>
        <taxon>Pseudomonadati</taxon>
        <taxon>Planctomycetota</taxon>
        <taxon>Planctomycetia</taxon>
        <taxon>Pirellulales</taxon>
        <taxon>Pirellulaceae</taxon>
        <taxon>Rhodopirellula</taxon>
    </lineage>
</organism>
<evidence type="ECO:0000313" key="2">
    <source>
        <dbReference type="EMBL" id="CAD77637.1"/>
    </source>
</evidence>
<dbReference type="KEGG" id="rba:RB12521"/>
<evidence type="ECO:0000256" key="1">
    <source>
        <dbReference type="SAM" id="Phobius"/>
    </source>
</evidence>
<dbReference type="GO" id="GO:0005737">
    <property type="term" value="C:cytoplasm"/>
    <property type="evidence" value="ECO:0000318"/>
    <property type="project" value="GO_Central"/>
</dbReference>
<dbReference type="STRING" id="243090.RB12521"/>
<name>Q7UIH7_RHOBA</name>
<feature type="transmembrane region" description="Helical" evidence="1">
    <location>
        <begin position="244"/>
        <end position="266"/>
    </location>
</feature>
<keyword evidence="1" id="KW-0812">Transmembrane</keyword>
<dbReference type="InParanoid" id="Q7UIH7"/>
<feature type="transmembrane region" description="Helical" evidence="1">
    <location>
        <begin position="139"/>
        <end position="162"/>
    </location>
</feature>
<gene>
    <name evidence="2" type="ordered locus">RB12521</name>
</gene>
<dbReference type="EnsemblBacteria" id="CAD77637">
    <property type="protein sequence ID" value="CAD77637"/>
    <property type="gene ID" value="RB12521"/>
</dbReference>
<dbReference type="GO" id="GO:0004222">
    <property type="term" value="F:metalloendopeptidase activity"/>
    <property type="evidence" value="ECO:0000318"/>
    <property type="project" value="GO_Central"/>
</dbReference>
<protein>
    <recommendedName>
        <fullName evidence="4">Peptidase family M50</fullName>
    </recommendedName>
</protein>
<keyword evidence="3" id="KW-1185">Reference proteome</keyword>
<dbReference type="PANTHER" id="PTHR13325">
    <property type="entry name" value="PROTEASE M50 MEMBRANE-BOUND TRANSCRIPTION FACTOR SITE 2 PROTEASE"/>
    <property type="match status" value="1"/>
</dbReference>
<dbReference type="PANTHER" id="PTHR13325:SF3">
    <property type="entry name" value="MEMBRANE-BOUND TRANSCRIPTION FACTOR SITE-2 PROTEASE"/>
    <property type="match status" value="1"/>
</dbReference>
<dbReference type="OrthoDB" id="9759690at2"/>
<dbReference type="EMBL" id="BX294155">
    <property type="protein sequence ID" value="CAD77637.1"/>
    <property type="molecule type" value="Genomic_DNA"/>
</dbReference>
<sequence length="726" mass="80353">MADETRSTSIISRESAVMNGSESTMNSVRDTSALRQDLHALPLPDGRGLVIVDDIGGRFARTTKRIWQSLVGSASRGLEPTSPTEATFWAQAKAAGWLKRNSTEAVNVRSRWLQSPLSFRIPLASIDPVARRLVPISGLVFSPMAVVLFSIAGMISLLFWMVRWQQWAGAVPSLHNYLTSLQPITIAATFVLTKTAHELGHAVLCRRFGSRCGVIGIWWLCFMPCPYVDVTDVWRQPNATRRGAVMAAGIWVEWIIAMVALWVWWLASSHDVRMTAMNVVLVCGVSTVLFNANPLMRYDGYFILSDLLDTANLREEARRGLRLILVSPLARWTRFGKRVWAMAGYHLASKLYRISISIAIATFVLQWAAGWGLWRIAMLIVAFAVVRYALSGVRSLFRMIRGGGGWTGVPGGRRVGLAIGFCIVGVSILTVPFPRYRQITGVVRVQDAASVYLPRGGVIQAVDVRVGDRVEVGQRLAEVFDPALALKFEKTRGQQSVIQERVHSTRLASLRTGTSRRDWQTLEAASASLASNQMQLQKRIDALRLLSPKTGLILPASKSKAGSTQKRDWRMSDPFTLRPTVGQTTEDRVEWCRVASKAQLEVVLKIDAKDRDRIAEGSPVRLTAPTMPGCRLATSVRGVSPLEMAGQSVSAPKAEEERAFEAVCDFPMESICEETGGQVIHDLSTTDRDLDVLLRWDGATCQAVLRLPPQPLWKDAKHTIERLMGI</sequence>
<keyword evidence="1" id="KW-0472">Membrane</keyword>
<feature type="transmembrane region" description="Helical" evidence="1">
    <location>
        <begin position="414"/>
        <end position="433"/>
    </location>
</feature>
<dbReference type="Proteomes" id="UP000001025">
    <property type="component" value="Chromosome"/>
</dbReference>
<dbReference type="eggNOG" id="COG1994">
    <property type="taxonomic scope" value="Bacteria"/>
</dbReference>
<dbReference type="GO" id="GO:0016020">
    <property type="term" value="C:membrane"/>
    <property type="evidence" value="ECO:0007669"/>
    <property type="project" value="InterPro"/>
</dbReference>
<dbReference type="HOGENOM" id="CLU_381238_0_0_0"/>